<protein>
    <submittedName>
        <fullName evidence="2">Flavonol 3-O-glucosyltransferase F3GT2</fullName>
    </submittedName>
</protein>
<reference evidence="2" key="2">
    <citation type="journal article" date="2024" name="Plant">
        <title>Genomic evolution and insights into agronomic trait innovations of Sesamum species.</title>
        <authorList>
            <person name="Miao H."/>
            <person name="Wang L."/>
            <person name="Qu L."/>
            <person name="Liu H."/>
            <person name="Sun Y."/>
            <person name="Le M."/>
            <person name="Wang Q."/>
            <person name="Wei S."/>
            <person name="Zheng Y."/>
            <person name="Lin W."/>
            <person name="Duan Y."/>
            <person name="Cao H."/>
            <person name="Xiong S."/>
            <person name="Wang X."/>
            <person name="Wei L."/>
            <person name="Li C."/>
            <person name="Ma Q."/>
            <person name="Ju M."/>
            <person name="Zhao R."/>
            <person name="Li G."/>
            <person name="Mu C."/>
            <person name="Tian Q."/>
            <person name="Mei H."/>
            <person name="Zhang T."/>
            <person name="Gao T."/>
            <person name="Zhang H."/>
        </authorList>
    </citation>
    <scope>NUCLEOTIDE SEQUENCE</scope>
    <source>
        <strain evidence="2">KEN1</strain>
    </source>
</reference>
<dbReference type="Gene3D" id="3.40.50.2000">
    <property type="entry name" value="Glycogen Phosphorylase B"/>
    <property type="match status" value="2"/>
</dbReference>
<dbReference type="CDD" id="cd03784">
    <property type="entry name" value="GT1_Gtf-like"/>
    <property type="match status" value="1"/>
</dbReference>
<name>A0AAW2VGK3_9LAMI</name>
<dbReference type="InterPro" id="IPR050481">
    <property type="entry name" value="UDP-glycosyltransf_plant"/>
</dbReference>
<dbReference type="PANTHER" id="PTHR48049:SF65">
    <property type="entry name" value="ANTHOCYANIDIN 3-O-GLUCOSYLTRANSFERASE"/>
    <property type="match status" value="1"/>
</dbReference>
<proteinExistence type="predicted"/>
<reference evidence="2" key="1">
    <citation type="submission" date="2020-06" db="EMBL/GenBank/DDBJ databases">
        <authorList>
            <person name="Li T."/>
            <person name="Hu X."/>
            <person name="Zhang T."/>
            <person name="Song X."/>
            <person name="Zhang H."/>
            <person name="Dai N."/>
            <person name="Sheng W."/>
            <person name="Hou X."/>
            <person name="Wei L."/>
        </authorList>
    </citation>
    <scope>NUCLEOTIDE SEQUENCE</scope>
    <source>
        <strain evidence="2">KEN1</strain>
        <tissue evidence="2">Leaf</tissue>
    </source>
</reference>
<evidence type="ECO:0000256" key="1">
    <source>
        <dbReference type="ARBA" id="ARBA00022679"/>
    </source>
</evidence>
<dbReference type="GO" id="GO:0035251">
    <property type="term" value="F:UDP-glucosyltransferase activity"/>
    <property type="evidence" value="ECO:0007669"/>
    <property type="project" value="InterPro"/>
</dbReference>
<sequence>MSAQKNTPHVVAFAFPFGSHPTPLLHLIRRLATASPGTHFSYFNTTRSNQRVLSKVNLHGYDNVKAYDVDDGAPDGHVFSGNPMEAIEMFIKATPENFRRRLEDVVGETGTKATCFLTDAFLWFAVEMAEEMGIPWVAFWTAGPTPVSLHMNTDLIHSRLKENDNIKDQDQTLDFLPGMSAIHVSDLPQELLHLDRPFSRLLYDMSLALPRAAALVLNSFAGIEPIVEDDLTLKLQKVLNVGPFSPLPSPTPPSDDQGGCLSWLSNQAPASVAYLSFGTMLTPPPPELVALAEALEEKQIPYLWSFRDNSKRHLMEGFFERTKSRKNRAMGSSAASLGAFFSRGFHHSLRLELSDGEHHGRRAHDLPAVFRRSDDKQAAGGGRVGDRSGRGGRRVHEIWYGGGFGSCSDERREENEGEHWETERMCFQGCC</sequence>
<dbReference type="PANTHER" id="PTHR48049">
    <property type="entry name" value="GLYCOSYLTRANSFERASE"/>
    <property type="match status" value="1"/>
</dbReference>
<accession>A0AAW2VGK3</accession>
<dbReference type="InterPro" id="IPR002213">
    <property type="entry name" value="UDP_glucos_trans"/>
</dbReference>
<dbReference type="AlphaFoldDB" id="A0AAW2VGK3"/>
<organism evidence="2">
    <name type="scientific">Sesamum latifolium</name>
    <dbReference type="NCBI Taxonomy" id="2727402"/>
    <lineage>
        <taxon>Eukaryota</taxon>
        <taxon>Viridiplantae</taxon>
        <taxon>Streptophyta</taxon>
        <taxon>Embryophyta</taxon>
        <taxon>Tracheophyta</taxon>
        <taxon>Spermatophyta</taxon>
        <taxon>Magnoliopsida</taxon>
        <taxon>eudicotyledons</taxon>
        <taxon>Gunneridae</taxon>
        <taxon>Pentapetalae</taxon>
        <taxon>asterids</taxon>
        <taxon>lamiids</taxon>
        <taxon>Lamiales</taxon>
        <taxon>Pedaliaceae</taxon>
        <taxon>Sesamum</taxon>
    </lineage>
</organism>
<keyword evidence="1" id="KW-0808">Transferase</keyword>
<gene>
    <name evidence="2" type="ORF">Slati_3002600</name>
</gene>
<dbReference type="SUPFAM" id="SSF53756">
    <property type="entry name" value="UDP-Glycosyltransferase/glycogen phosphorylase"/>
    <property type="match status" value="1"/>
</dbReference>
<comment type="caution">
    <text evidence="2">The sequence shown here is derived from an EMBL/GenBank/DDBJ whole genome shotgun (WGS) entry which is preliminary data.</text>
</comment>
<evidence type="ECO:0000313" key="2">
    <source>
        <dbReference type="EMBL" id="KAL0428278.1"/>
    </source>
</evidence>
<dbReference type="EMBL" id="JACGWN010000010">
    <property type="protein sequence ID" value="KAL0428278.1"/>
    <property type="molecule type" value="Genomic_DNA"/>
</dbReference>